<dbReference type="Pfam" id="PF02782">
    <property type="entry name" value="FGGY_C"/>
    <property type="match status" value="1"/>
</dbReference>
<evidence type="ECO:0000313" key="10">
    <source>
        <dbReference type="EMBL" id="NIH54031.1"/>
    </source>
</evidence>
<dbReference type="Gene3D" id="3.30.420.40">
    <property type="match status" value="2"/>
</dbReference>
<dbReference type="AlphaFoldDB" id="A0A7X5R1T7"/>
<keyword evidence="3" id="KW-0547">Nucleotide-binding</keyword>
<keyword evidence="4 10" id="KW-0418">Kinase</keyword>
<dbReference type="InterPro" id="IPR018485">
    <property type="entry name" value="FGGY_C"/>
</dbReference>
<keyword evidence="5" id="KW-0067">ATP-binding</keyword>
<dbReference type="Pfam" id="PF00370">
    <property type="entry name" value="FGGY_N"/>
    <property type="match status" value="1"/>
</dbReference>
<dbReference type="EMBL" id="JAAMOX010000001">
    <property type="protein sequence ID" value="NIH54031.1"/>
    <property type="molecule type" value="Genomic_DNA"/>
</dbReference>
<proteinExistence type="inferred from homology"/>
<protein>
    <submittedName>
        <fullName evidence="10">Rhamnulokinase</fullName>
        <ecNumber evidence="10">2.7.1.5</ecNumber>
    </submittedName>
</protein>
<dbReference type="PANTHER" id="PTHR10196">
    <property type="entry name" value="SUGAR KINASE"/>
    <property type="match status" value="1"/>
</dbReference>
<dbReference type="GO" id="GO:0005829">
    <property type="term" value="C:cytosol"/>
    <property type="evidence" value="ECO:0007669"/>
    <property type="project" value="TreeGrafter"/>
</dbReference>
<keyword evidence="6" id="KW-1015">Disulfide bond</keyword>
<evidence type="ECO:0000256" key="6">
    <source>
        <dbReference type="ARBA" id="ARBA00023157"/>
    </source>
</evidence>
<dbReference type="EC" id="2.7.1.5" evidence="10"/>
<evidence type="ECO:0000256" key="3">
    <source>
        <dbReference type="ARBA" id="ARBA00022741"/>
    </source>
</evidence>
<sequence>MPNEAMLIAVDLGATSGRVIAGTVTANSVELRQTSRFANAPVTIWEGTTPARHWSILDLYRGAIEGLRTAVREAAAANVSVASIGVDSWGVDYGRLSNGRMRDIPYHYRDERTTAGVAAAHALMPHAELYAINGLQHLPINTVYQLMADLEAGNLEGIDSILQIPDLFNYWLTGVQRAETTNASTTGLLDIRTREWSRPLVERLGLPFGMLPQLSTPGETIGSLLPSVTDEIGAASSVPVVSVGSHDTASAVVAIPSTSHDFAYISSGTWSLVGLELDAPVLTEASRKANFTNEAGVDNTVRYLKNVMGMWLLSECLGEWERAGTPQDLVSLLREAETVSGAAVFDVDHPELLPAGPMTRRIAARCDEAGQPIPSTPAEFVRSIVESLAAAYAVHINDACELSGSSVSSIHIVGGGSQNALLCQLTANQTGLPVIAGPVEGTAMGNVLVQARSAGIVSGDVETLRAIVSASTQLTRYEPQR</sequence>
<dbReference type="InterPro" id="IPR013449">
    <property type="entry name" value="Rhamnulokinase"/>
</dbReference>
<dbReference type="InterPro" id="IPR018484">
    <property type="entry name" value="FGGY_N"/>
</dbReference>
<gene>
    <name evidence="10" type="ORF">FHX76_001899</name>
</gene>
<evidence type="ECO:0000256" key="7">
    <source>
        <dbReference type="ARBA" id="ARBA00023308"/>
    </source>
</evidence>
<evidence type="ECO:0000256" key="4">
    <source>
        <dbReference type="ARBA" id="ARBA00022777"/>
    </source>
</evidence>
<name>A0A7X5R1T7_9MICO</name>
<dbReference type="SUPFAM" id="SSF53067">
    <property type="entry name" value="Actin-like ATPase domain"/>
    <property type="match status" value="2"/>
</dbReference>
<dbReference type="RefSeq" id="WP_167150116.1">
    <property type="nucleotide sequence ID" value="NZ_JAAMOX010000001.1"/>
</dbReference>
<evidence type="ECO:0000259" key="9">
    <source>
        <dbReference type="Pfam" id="PF02782"/>
    </source>
</evidence>
<dbReference type="InterPro" id="IPR000577">
    <property type="entry name" value="Carb_kinase_FGGY"/>
</dbReference>
<evidence type="ECO:0000256" key="2">
    <source>
        <dbReference type="ARBA" id="ARBA00022679"/>
    </source>
</evidence>
<feature type="domain" description="Carbohydrate kinase FGGY N-terminal" evidence="8">
    <location>
        <begin position="6"/>
        <end position="253"/>
    </location>
</feature>
<dbReference type="PIRSF" id="PIRSF000538">
    <property type="entry name" value="GlpK"/>
    <property type="match status" value="1"/>
</dbReference>
<feature type="domain" description="Carbohydrate kinase FGGY C-terminal" evidence="9">
    <location>
        <begin position="263"/>
        <end position="453"/>
    </location>
</feature>
<comment type="similarity">
    <text evidence="1">Belongs to the FGGY kinase family.</text>
</comment>
<comment type="caution">
    <text evidence="10">The sequence shown here is derived from an EMBL/GenBank/DDBJ whole genome shotgun (WGS) entry which is preliminary data.</text>
</comment>
<dbReference type="GO" id="GO:0004370">
    <property type="term" value="F:glycerol kinase activity"/>
    <property type="evidence" value="ECO:0007669"/>
    <property type="project" value="TreeGrafter"/>
</dbReference>
<dbReference type="Proteomes" id="UP000541033">
    <property type="component" value="Unassembled WGS sequence"/>
</dbReference>
<dbReference type="CDD" id="cd07771">
    <property type="entry name" value="ASKHA_NBD_FGGY_RhaB-like"/>
    <property type="match status" value="1"/>
</dbReference>
<accession>A0A7X5R1T7</accession>
<evidence type="ECO:0000256" key="1">
    <source>
        <dbReference type="ARBA" id="ARBA00009156"/>
    </source>
</evidence>
<dbReference type="GO" id="GO:0005524">
    <property type="term" value="F:ATP binding"/>
    <property type="evidence" value="ECO:0007669"/>
    <property type="project" value="UniProtKB-KW"/>
</dbReference>
<dbReference type="GO" id="GO:0006071">
    <property type="term" value="P:glycerol metabolic process"/>
    <property type="evidence" value="ECO:0007669"/>
    <property type="project" value="TreeGrafter"/>
</dbReference>
<keyword evidence="11" id="KW-1185">Reference proteome</keyword>
<evidence type="ECO:0000313" key="11">
    <source>
        <dbReference type="Proteomes" id="UP000541033"/>
    </source>
</evidence>
<organism evidence="10 11">
    <name type="scientific">Lysinibacter cavernae</name>
    <dbReference type="NCBI Taxonomy" id="1640652"/>
    <lineage>
        <taxon>Bacteria</taxon>
        <taxon>Bacillati</taxon>
        <taxon>Actinomycetota</taxon>
        <taxon>Actinomycetes</taxon>
        <taxon>Micrococcales</taxon>
        <taxon>Microbacteriaceae</taxon>
        <taxon>Lysinibacter</taxon>
    </lineage>
</organism>
<dbReference type="InterPro" id="IPR043129">
    <property type="entry name" value="ATPase_NBD"/>
</dbReference>
<evidence type="ECO:0000256" key="5">
    <source>
        <dbReference type="ARBA" id="ARBA00022840"/>
    </source>
</evidence>
<dbReference type="GO" id="GO:0008993">
    <property type="term" value="F:rhamnulokinase activity"/>
    <property type="evidence" value="ECO:0007669"/>
    <property type="project" value="UniProtKB-EC"/>
</dbReference>
<dbReference type="GO" id="GO:0019301">
    <property type="term" value="P:rhamnose catabolic process"/>
    <property type="evidence" value="ECO:0007669"/>
    <property type="project" value="InterPro"/>
</dbReference>
<evidence type="ECO:0000259" key="8">
    <source>
        <dbReference type="Pfam" id="PF00370"/>
    </source>
</evidence>
<keyword evidence="7" id="KW-0684">Rhamnose metabolism</keyword>
<dbReference type="PANTHER" id="PTHR10196:SF93">
    <property type="entry name" value="L-RHAMNULOKINASE"/>
    <property type="match status" value="1"/>
</dbReference>
<keyword evidence="2 10" id="KW-0808">Transferase</keyword>
<reference evidence="10 11" key="1">
    <citation type="submission" date="2020-02" db="EMBL/GenBank/DDBJ databases">
        <title>Sequencing the genomes of 1000 actinobacteria strains.</title>
        <authorList>
            <person name="Klenk H.-P."/>
        </authorList>
    </citation>
    <scope>NUCLEOTIDE SEQUENCE [LARGE SCALE GENOMIC DNA]</scope>
    <source>
        <strain evidence="10 11">DSM 27960</strain>
    </source>
</reference>